<gene>
    <name evidence="4" type="ORF">FEA48_28425</name>
</gene>
<feature type="domain" description="Bacterial Ig" evidence="2">
    <location>
        <begin position="512"/>
        <end position="589"/>
    </location>
</feature>
<feature type="domain" description="Bacterial Ig" evidence="2">
    <location>
        <begin position="1745"/>
        <end position="1821"/>
    </location>
</feature>
<feature type="domain" description="Bacterial Ig" evidence="2">
    <location>
        <begin position="1173"/>
        <end position="1251"/>
    </location>
</feature>
<feature type="domain" description="Bacterial Ig" evidence="2">
    <location>
        <begin position="2155"/>
        <end position="2234"/>
    </location>
</feature>
<feature type="domain" description="Bacterial Ig" evidence="2">
    <location>
        <begin position="2648"/>
        <end position="2726"/>
    </location>
</feature>
<feature type="compositionally biased region" description="Polar residues" evidence="1">
    <location>
        <begin position="1581"/>
        <end position="1591"/>
    </location>
</feature>
<evidence type="ECO:0000259" key="3">
    <source>
        <dbReference type="Pfam" id="PF22783"/>
    </source>
</evidence>
<feature type="domain" description="Bacterial Ig" evidence="2">
    <location>
        <begin position="2238"/>
        <end position="2316"/>
    </location>
</feature>
<feature type="compositionally biased region" description="Polar residues" evidence="1">
    <location>
        <begin position="1488"/>
        <end position="1503"/>
    </location>
</feature>
<evidence type="ECO:0000259" key="2">
    <source>
        <dbReference type="Pfam" id="PF17936"/>
    </source>
</evidence>
<feature type="domain" description="Bacterial Ig" evidence="2">
    <location>
        <begin position="3220"/>
        <end position="3297"/>
    </location>
</feature>
<dbReference type="GO" id="GO:0005975">
    <property type="term" value="P:carbohydrate metabolic process"/>
    <property type="evidence" value="ECO:0007669"/>
    <property type="project" value="TreeGrafter"/>
</dbReference>
<feature type="region of interest" description="Disordered" evidence="1">
    <location>
        <begin position="1403"/>
        <end position="1462"/>
    </location>
</feature>
<feature type="domain" description="Bacterial Ig" evidence="2">
    <location>
        <begin position="2566"/>
        <end position="2645"/>
    </location>
</feature>
<feature type="domain" description="Bacterial Ig" evidence="2">
    <location>
        <begin position="2902"/>
        <end position="2971"/>
    </location>
</feature>
<feature type="compositionally biased region" description="Polar residues" evidence="1">
    <location>
        <begin position="2635"/>
        <end position="2645"/>
    </location>
</feature>
<feature type="domain" description="Bacterial Ig" evidence="2">
    <location>
        <begin position="1338"/>
        <end position="1415"/>
    </location>
</feature>
<reference evidence="5" key="2">
    <citation type="submission" date="2019-06" db="EMBL/GenBank/DDBJ databases">
        <title>AzeR, a transcriptional regulator that responds to azelaic acid in Pseudomonas nitroreducens.</title>
        <authorList>
            <person name="Bez C."/>
            <person name="Javvadi S.G."/>
            <person name="Bertani I."/>
            <person name="Devescovi G."/>
            <person name="Studholme D.J."/>
            <person name="Geller A."/>
            <person name="Levy A."/>
            <person name="Venturi V."/>
        </authorList>
    </citation>
    <scope>NUCLEOTIDE SEQUENCE [LARGE SCALE GENOMIC DNA]</scope>
    <source>
        <strain evidence="5">DSM 9128</strain>
    </source>
</reference>
<feature type="domain" description="Bacterial Ig" evidence="2">
    <location>
        <begin position="842"/>
        <end position="921"/>
    </location>
</feature>
<dbReference type="Gene3D" id="2.60.40.10">
    <property type="entry name" value="Immunoglobulins"/>
    <property type="match status" value="38"/>
</dbReference>
<dbReference type="InterPro" id="IPR039329">
    <property type="entry name" value="SIAE"/>
</dbReference>
<feature type="domain" description="Bacterial Ig" evidence="2">
    <location>
        <begin position="1255"/>
        <end position="1333"/>
    </location>
</feature>
<feature type="domain" description="Bacterial Ig" evidence="2">
    <location>
        <begin position="2484"/>
        <end position="2562"/>
    </location>
</feature>
<feature type="domain" description="Bacterial Ig" evidence="2">
    <location>
        <begin position="2983"/>
        <end position="3052"/>
    </location>
</feature>
<dbReference type="Pfam" id="PF17936">
    <property type="entry name" value="Big_6"/>
    <property type="match status" value="38"/>
</dbReference>
<evidence type="ECO:0000313" key="4">
    <source>
        <dbReference type="EMBL" id="TLP69778.1"/>
    </source>
</evidence>
<feature type="compositionally biased region" description="Polar residues" evidence="1">
    <location>
        <begin position="1403"/>
        <end position="1417"/>
    </location>
</feature>
<feature type="compositionally biased region" description="Polar residues" evidence="1">
    <location>
        <begin position="1428"/>
        <end position="1462"/>
    </location>
</feature>
<dbReference type="InterPro" id="IPR011049">
    <property type="entry name" value="Serralysin-like_metalloprot_C"/>
</dbReference>
<accession>A0A5R8ZTP7</accession>
<feature type="domain" description="Bacterial Ig" evidence="2">
    <location>
        <begin position="1583"/>
        <end position="1660"/>
    </location>
</feature>
<feature type="domain" description="Bacterial Ig" evidence="2">
    <location>
        <begin position="2814"/>
        <end position="2888"/>
    </location>
</feature>
<feature type="domain" description="Bacterial Ig" evidence="2">
    <location>
        <begin position="759"/>
        <end position="838"/>
    </location>
</feature>
<sequence>MAIQAKVVASQVQVATATQQTVEGSIVLQQASNVALDVTADAVASYQQVGADLVVQLKDGETIRIANFFAEGQPPSQLYLVDEKGNLVVTELDQVAADGTLMPTYAAEPIDAGFESLTTAEAGAAAGAAGGIAGIGVPATILAGAAVIAGGAAIASSGGGGGGGGGGSNPPTPPAPATDVTVSPDGSVIAGRATPGTIVEVDVNGDGQPDYSAPVDGNGNFQVPVSPPLSNGENVTVVVRGPNGGSASTGTTVSAPDTTAPGAAAGVTVSEDGSKVSGSAEPGSTVKVDTNGDGIPDATGAAGSDGHFEITLPTPVTNGQGVSVTVTDPAGNTSPPTVVNGPDTTPPEPAHDLSISADGRGLAGIAEPGSSLSIDLNNDGVPDLTVQAGPDGRFSFNLESPLLAGQIVSIIVRDAAGNASPIATIHAPGGGVPAPVIDPSNGHLIQGTATVGTQVYLTNAQGTLIGVALVGGDGHWSFTPITPLADGTVVNAVARGPQGESGSASVTVDGIAPGTPVITSGNAGGLDGTAEAGATVVLTTGNGTPLATVVADETGHWSYHPGSPLPNGTHVTVVAKDAAGNLSGPAQTTLDTQPPAAPTVNPSNGGLFSGIAEANSTVLLSNADGQVIGQVQADGSGHWQFIFNPPLANGSAVSVAATDAAGNTGAAASVTVDSSTPSAPTVDPSNGSSISGLADAGDRVEIRDANGNPIATVTVDGDGHWSYIPGAQFPDGTQLQVVAVDPQSGQQSQAISLVVDGVAPDAPQVDVSNGTQLSGIAEPGSLVTLVDNQGNPIGQVRADGISGAWSFTPGASLPDGAVVVVRAIDAAGNPSPPTSVVVDAVAPPPPQVNASNGLSFSGSAEQGATVIILDANGNPIGQVTADVTTGQWSFTPPSALPNGTQISVVTRDAAGNVGQPTPVIVDRQAPDAPQIDASNGDVLHGMAEPGSTVTLTDGNGNPIAQVAADPVTGDWSFTPGTPLGNGTQVRATATDAAGNVSQVGQITVDNLPPDAPSAGPSNGTQISGTAEPGSTVMIMDASGQPLGEAAVGLNGFWLFRFSQALPTGFVLRLAVRDAAGNVGAETTTTVDSNLTTPPTPDASNGSVISGTAEAGQQVIVRDANGNEIGRTTADSDGNWSVTPASPLANGSDYQVVAVDPVNGHESVPIVGTVDSVAPAAPTINGSTGTTLTGTAEPGSTVTLTDGSGNPIAVVTADGNGQWTFTPGTALPDGTLVNVTASDAAGNVSQPANTTVDSVAPPTPAVDPSNGQLFTGTAEANATVIIRDAGGNVIGEAIADGGGVWSFAPQPALPNGTQVTVMARDAAGNESGTVGVTVDAQPPAAPVVTPSTGAELSGTAEPNAQVVVISANGQVIAEVPVGPGGTWSYTPASPLPDGATLSVVAVDSSGNRSETTTVTVDSTPPADPLVNPGNGTQISGTAEPGSTVTVTDGNNNPVGQTTADVQGNWSITPASPLPDGSSVTVVATDAAGNPSNGTTVTIDTSAPTTPAAEPSNGTVLIGTGEEGSTLVFTDGAGNALGQVTVGAGGNWTFTPDQPLADGTLVTIVARDAAGNESGPVQVTVDSSAPTTPTLDPSNGAALGGTGEIGSTVIVSVAGSEVARVQVGPDGRWSYVPSSPVDDGTAISVQGTDAVGNTTPTVNGTVDGLAPGAPDILPSNGSTFTGTAEAGSTVILSGPDGEIGRALVDAEGRWSFTATTPVGNGVTVSAVAQDAAGNTSGADSVVVDSAAPPAPGINPSNGTLITGTSEIASTITLVYANNVLIGQATTDPDGNWTFTPNPPLVDGTKIDVIAQDAAGNASSVASIIIDAVPPAAPVVAASNGSVLTGTAEPGSTVTISRGGVGLGSATADPVTGQWSITPTSAVGDGDVLQVAARDAAGNISQPTTVTIDAVPPGQPVINATNGVMLSGTAEAGSTVLLSDGSGNPLGTAVADANGHWSLTPASPLPDGTTVNAVARDAAGNQGQSQSVVVDGTLPDAPIINASNGSVISGTAVPGAEVVLSDGNGNEITRVTADPISGQWSYEPGLPLPNGTEVVAVAVVEGRTSGVTAITIDALEPDAPTVVASNGTELSGTAEAGSTVILTDGNGNPVGQTVADGSGNWSFSPVAPLANGTVVNVVAQDAAGNVSTPASTTVDAVAPIAPTINASNGNVVTGSAEPGATVFLTDGNGSPLGQVVADATTGQWIFTPNPPLVGGTTVNAVAQDAAGNTSSVVNTVVDTTAPTTPTILPSNGNVLSGTGEAGSSIVLTDGNGNPIAQVSVDGNGKWTYTPSPALPNGTTVNAVSVDAAGNQSSSVSTTVDTTAPADPTINLSNGTLLSGTAEANALVLLTDGGGNAIGQVRADANGAWSLAVSPALANGTVVNAQAKDAAGNTSNSVSTTVDSVAPVAPTIAASNGAELHGTAENNATVLLTDGNGNVIGQTTANGSGNWTFTPGTALADGTVVNAVARDATGNTSVAATTTVDNLAPPTPTIDASNGALLTGTAEADATVILTDGNGNPIAQVTANGSGEWSFAPGDALPDGTVVNVVARDAAGNTSGSASTTVDAVAPAVPTIDPSNGVHITGTATAGVTVVLTDDGGNPIGTVVADGAGNWSFDPSTPLGNGAVIQAATRDAVGNTSGSVSTTVDNVAPPPPTIEPSNGTELAGTAEANATVVLTDGNGNLIGTTQANGSGDWEFTPSPALANGTTVTAVAQDAAGNTSGSASTVVDSQAPEPPVIDPSNGTLLSGSAELGVTVVLSVDGVELARVAVQGDGTWSFPVPSALANGTVVDAVTVDATGNLSASVSVTIDAIAPLPPVLVPSDGAVLAGTAEANATVILRDGAGNLLAEVKADVNGNWQYVPDTPLANGLEVSASARDAAGNEGLAAGIVIDSSLPAIPVITPSNGTLISGTAEANATIILTTTGGLPIGQVNADANGNWSFTPGTPLADGTVINAVARDASNNLSGTAVVVVDAVAPGVPVVSPSSGSVLAGTAEAGATVVLSVAGAPIAQVVADGTGHWTYSPGVPLANGVQVSVVARDATGNTSVAASVTVDSVAPNTPTIAASNGVTFTGTAEANSTVIISGANGALLGQVTANASGIWTFNPTTPVGNGVVVSAVAKDAAGNVSLVAATTTVDALPPALPVVNPSNGALLAGTAEAGSTVVLSAGGNVIGQVTANAQGQWSFAPGVALANGVQVSVVAKDAVGNTSVAANVTVDAVAPTAPVVAPSNGAVLSGTAEIGSTVILKVGGAVIAQVTADATGNWSFTPGSPLANNTQVSVTAKDAAGNTSVATTIGVDSVAPVAPSGLSVSANGTVLTGIAEANSTVKVIINGDAANPITVQANGSGNFTVNLSPALTAGQLLTVNAVDAAGNAGAAIQIQAPDLTRPLLTIAEAADGYINKAELADGIQVRVGLTAGARAGQTLTLRYNGPGGYTFSQAHVLTAAEITAGVVLVTMLPAAGVAVIPQGAATVTADVNGGLTATPASFTLDTIAPANPVLSLVGNLLTIGAEPSSTLLVDAKLLGLVSHTEVSASNAGLASLDLLSGLATTMSWDQLLDANVTVGARDAAGNVGNLVGINLENVLTQNTVTIGNLGLAVGLLPPVLGLSGTAIAGGSLGVEIITPLLNVALHPIVDSTGHFTINLLAPDLLAQLGLSVTQLLNLGSQLSINLIAYDAAGHASATYGISLTGAGLSLALGEISVTGSAGADVLMGTSGTEHFYGNAGADLFLHVGTGDIVQAGDGNDTIQLQSTTFKSVDGGAGFDTVILDSGINLTYGSLFTGTLTNIERISLGKGDAAPSSLTLTAAQVDAVTDANNVLQITGDTNDTLTVRGAVDTGANQVHSGVSYDVYSFGNTTLLVEENTVHVVVS</sequence>
<feature type="compositionally biased region" description="Gly residues" evidence="1">
    <location>
        <begin position="159"/>
        <end position="168"/>
    </location>
</feature>
<feature type="domain" description="Bacterial Ig" evidence="2">
    <location>
        <begin position="3056"/>
        <end position="3136"/>
    </location>
</feature>
<evidence type="ECO:0000313" key="5">
    <source>
        <dbReference type="Proteomes" id="UP000307510"/>
    </source>
</evidence>
<dbReference type="NCBIfam" id="NF033510">
    <property type="entry name" value="Ca_tandemer"/>
    <property type="match status" value="35"/>
</dbReference>
<feature type="domain" description="Bacterial Ig" evidence="2">
    <location>
        <begin position="677"/>
        <end position="755"/>
    </location>
</feature>
<feature type="domain" description="Bacterial Ig" evidence="2">
    <location>
        <begin position="260"/>
        <end position="343"/>
    </location>
</feature>
<dbReference type="SUPFAM" id="SSF82171">
    <property type="entry name" value="DPP6 N-terminal domain-like"/>
    <property type="match status" value="1"/>
</dbReference>
<feature type="domain" description="Bacterial Ig" evidence="2">
    <location>
        <begin position="2074"/>
        <end position="2151"/>
    </location>
</feature>
<name>A0A5R8ZTP7_PSENT</name>
<feature type="domain" description="Biofilm-associated protein BapA-like prefix-like" evidence="3">
    <location>
        <begin position="16"/>
        <end position="100"/>
    </location>
</feature>
<dbReference type="NCBIfam" id="NF033677">
    <property type="entry name" value="biofilm_BapA_N"/>
    <property type="match status" value="1"/>
</dbReference>
<dbReference type="InterPro" id="IPR048051">
    <property type="entry name" value="BapA-like_prefix-like"/>
</dbReference>
<dbReference type="InterPro" id="IPR013783">
    <property type="entry name" value="Ig-like_fold"/>
</dbReference>
<feature type="domain" description="Bacterial Ig" evidence="2">
    <location>
        <begin position="1428"/>
        <end position="1497"/>
    </location>
</feature>
<protein>
    <submittedName>
        <fullName evidence="4">BapA prefix-like domain-containing protein</fullName>
    </submittedName>
</protein>
<comment type="caution">
    <text evidence="4">The sequence shown here is derived from an EMBL/GenBank/DDBJ whole genome shotgun (WGS) entry which is preliminary data.</text>
</comment>
<feature type="domain" description="Bacterial Ig" evidence="2">
    <location>
        <begin position="1099"/>
        <end position="1165"/>
    </location>
</feature>
<feature type="domain" description="Bacterial Ig" evidence="2">
    <location>
        <begin position="595"/>
        <end position="672"/>
    </location>
</feature>
<feature type="region of interest" description="Disordered" evidence="1">
    <location>
        <begin position="159"/>
        <end position="181"/>
    </location>
</feature>
<evidence type="ECO:0000256" key="1">
    <source>
        <dbReference type="SAM" id="MobiDB-lite"/>
    </source>
</evidence>
<proteinExistence type="predicted"/>
<dbReference type="PANTHER" id="PTHR22901:SF0">
    <property type="entry name" value="SIALATE O-ACETYLESTERASE"/>
    <property type="match status" value="1"/>
</dbReference>
<feature type="domain" description="Bacterial Ig" evidence="2">
    <location>
        <begin position="1664"/>
        <end position="1741"/>
    </location>
</feature>
<dbReference type="Proteomes" id="UP000307510">
    <property type="component" value="Unassembled WGS sequence"/>
</dbReference>
<feature type="region of interest" description="Disordered" evidence="1">
    <location>
        <begin position="269"/>
        <end position="354"/>
    </location>
</feature>
<feature type="domain" description="Bacterial Ig" evidence="2">
    <location>
        <begin position="2730"/>
        <end position="2807"/>
    </location>
</feature>
<feature type="domain" description="Bacterial Ig" evidence="2">
    <location>
        <begin position="2402"/>
        <end position="2481"/>
    </location>
</feature>
<feature type="region of interest" description="Disordered" evidence="1">
    <location>
        <begin position="1581"/>
        <end position="1600"/>
    </location>
</feature>
<feature type="region of interest" description="Disordered" evidence="1">
    <location>
        <begin position="1486"/>
        <end position="1508"/>
    </location>
</feature>
<dbReference type="SUPFAM" id="SSF51120">
    <property type="entry name" value="beta-Roll"/>
    <property type="match status" value="1"/>
</dbReference>
<feature type="domain" description="Bacterial Ig" evidence="2">
    <location>
        <begin position="925"/>
        <end position="1005"/>
    </location>
</feature>
<dbReference type="PANTHER" id="PTHR22901">
    <property type="entry name" value="SIALATE O-ACETYLESTERASE"/>
    <property type="match status" value="1"/>
</dbReference>
<dbReference type="InterPro" id="IPR041498">
    <property type="entry name" value="Big_6"/>
</dbReference>
<feature type="domain" description="Bacterial Ig" evidence="2">
    <location>
        <begin position="1912"/>
        <end position="1987"/>
    </location>
</feature>
<feature type="compositionally biased region" description="Polar residues" evidence="1">
    <location>
        <begin position="314"/>
        <end position="337"/>
    </location>
</feature>
<feature type="domain" description="Bacterial Ig" evidence="2">
    <location>
        <begin position="1828"/>
        <end position="1905"/>
    </location>
</feature>
<feature type="compositionally biased region" description="Polar residues" evidence="1">
    <location>
        <begin position="671"/>
        <end position="691"/>
    </location>
</feature>
<feature type="region of interest" description="Disordered" evidence="1">
    <location>
        <begin position="671"/>
        <end position="693"/>
    </location>
</feature>
<feature type="domain" description="Bacterial Ig" evidence="2">
    <location>
        <begin position="3301"/>
        <end position="3384"/>
    </location>
</feature>
<feature type="domain" description="Bacterial Ig" evidence="2">
    <location>
        <begin position="347"/>
        <end position="428"/>
    </location>
</feature>
<dbReference type="GO" id="GO:0001681">
    <property type="term" value="F:sialate O-acetylesterase activity"/>
    <property type="evidence" value="ECO:0007669"/>
    <property type="project" value="InterPro"/>
</dbReference>
<dbReference type="EMBL" id="VASG01000010">
    <property type="protein sequence ID" value="TLP69778.1"/>
    <property type="molecule type" value="Genomic_DNA"/>
</dbReference>
<feature type="domain" description="Bacterial Ig" evidence="2">
    <location>
        <begin position="440"/>
        <end position="505"/>
    </location>
</feature>
<feature type="region of interest" description="Disordered" evidence="1">
    <location>
        <begin position="1083"/>
        <end position="1104"/>
    </location>
</feature>
<feature type="region of interest" description="Disordered" evidence="1">
    <location>
        <begin position="2635"/>
        <end position="2658"/>
    </location>
</feature>
<feature type="domain" description="Bacterial Ig" evidence="2">
    <location>
        <begin position="2320"/>
        <end position="2398"/>
    </location>
</feature>
<feature type="domain" description="Bacterial Ig" evidence="2">
    <location>
        <begin position="1501"/>
        <end position="1579"/>
    </location>
</feature>
<feature type="domain" description="Bacterial Ig" evidence="2">
    <location>
        <begin position="1009"/>
        <end position="1086"/>
    </location>
</feature>
<feature type="domain" description="Bacterial Ig" evidence="2">
    <location>
        <begin position="174"/>
        <end position="257"/>
    </location>
</feature>
<dbReference type="Pfam" id="PF22783">
    <property type="entry name" value="BapA_N"/>
    <property type="match status" value="1"/>
</dbReference>
<feature type="domain" description="Bacterial Ig" evidence="2">
    <location>
        <begin position="3148"/>
        <end position="3216"/>
    </location>
</feature>
<reference evidence="4 5" key="1">
    <citation type="submission" date="2019-05" db="EMBL/GenBank/DDBJ databases">
        <authorList>
            <person name="Moore K."/>
            <person name="O'Neill P."/>
            <person name="Farbos A."/>
            <person name="Studholme D.J."/>
        </authorList>
    </citation>
    <scope>NUCLEOTIDE SEQUENCE [LARGE SCALE GENOMIC DNA]</scope>
    <source>
        <strain evidence="4 5">DSM 9128</strain>
    </source>
</reference>
<organism evidence="4 5">
    <name type="scientific">Pseudomonas nitroreducens</name>
    <dbReference type="NCBI Taxonomy" id="46680"/>
    <lineage>
        <taxon>Bacteria</taxon>
        <taxon>Pseudomonadati</taxon>
        <taxon>Pseudomonadota</taxon>
        <taxon>Gammaproteobacteria</taxon>
        <taxon>Pseudomonadales</taxon>
        <taxon>Pseudomonadaceae</taxon>
        <taxon>Pseudomonas</taxon>
    </lineage>
</organism>